<proteinExistence type="predicted"/>
<feature type="chain" id="PRO_5037437365" evidence="1">
    <location>
        <begin position="33"/>
        <end position="206"/>
    </location>
</feature>
<dbReference type="InterPro" id="IPR010321">
    <property type="entry name" value="DUF922"/>
</dbReference>
<gene>
    <name evidence="2" type="ORF">HY834_09990</name>
</gene>
<protein>
    <submittedName>
        <fullName evidence="2">DUF922 domain-containing protein</fullName>
    </submittedName>
</protein>
<feature type="signal peptide" evidence="1">
    <location>
        <begin position="1"/>
        <end position="32"/>
    </location>
</feature>
<sequence length="206" mass="22834">MSMGLSRRVDLLLRLALTGAVAVVLCSATSRAGVTTSLYQQDHVVTGSTAAQLVRSMNASPVRGDHGNAYASIHPNYTLSVETRERGGICRASVDVAIHFRLTLPKAANTGRMGRSTRSAWNGFVNFARNHEAHHRVSYTECARSFVVRAERMGDRQCFALSSDIRQMFAKMKRDCEAKQLAFDRSQARVLPGLSLFAMARHQRRH</sequence>
<dbReference type="Pfam" id="PF06037">
    <property type="entry name" value="DUF922"/>
    <property type="match status" value="1"/>
</dbReference>
<dbReference type="AlphaFoldDB" id="A0A933NWM9"/>
<organism evidence="2 3">
    <name type="scientific">Devosia nanyangense</name>
    <dbReference type="NCBI Taxonomy" id="1228055"/>
    <lineage>
        <taxon>Bacteria</taxon>
        <taxon>Pseudomonadati</taxon>
        <taxon>Pseudomonadota</taxon>
        <taxon>Alphaproteobacteria</taxon>
        <taxon>Hyphomicrobiales</taxon>
        <taxon>Devosiaceae</taxon>
        <taxon>Devosia</taxon>
    </lineage>
</organism>
<evidence type="ECO:0000256" key="1">
    <source>
        <dbReference type="SAM" id="SignalP"/>
    </source>
</evidence>
<keyword evidence="1" id="KW-0732">Signal</keyword>
<accession>A0A933NWM9</accession>
<name>A0A933NWM9_9HYPH</name>
<evidence type="ECO:0000313" key="2">
    <source>
        <dbReference type="EMBL" id="MBI4922069.1"/>
    </source>
</evidence>
<evidence type="ECO:0000313" key="3">
    <source>
        <dbReference type="Proteomes" id="UP000782610"/>
    </source>
</evidence>
<dbReference type="Proteomes" id="UP000782610">
    <property type="component" value="Unassembled WGS sequence"/>
</dbReference>
<reference evidence="2" key="1">
    <citation type="submission" date="2020-07" db="EMBL/GenBank/DDBJ databases">
        <title>Huge and variable diversity of episymbiotic CPR bacteria and DPANN archaea in groundwater ecosystems.</title>
        <authorList>
            <person name="He C.Y."/>
            <person name="Keren R."/>
            <person name="Whittaker M."/>
            <person name="Farag I.F."/>
            <person name="Doudna J."/>
            <person name="Cate J.H.D."/>
            <person name="Banfield J.F."/>
        </authorList>
    </citation>
    <scope>NUCLEOTIDE SEQUENCE</scope>
    <source>
        <strain evidence="2">NC_groundwater_1586_Pr3_B-0.1um_66_15</strain>
    </source>
</reference>
<comment type="caution">
    <text evidence="2">The sequence shown here is derived from an EMBL/GenBank/DDBJ whole genome shotgun (WGS) entry which is preliminary data.</text>
</comment>
<dbReference type="EMBL" id="JACRAF010000027">
    <property type="protein sequence ID" value="MBI4922069.1"/>
    <property type="molecule type" value="Genomic_DNA"/>
</dbReference>